<evidence type="ECO:0000256" key="1">
    <source>
        <dbReference type="ARBA" id="ARBA00023015"/>
    </source>
</evidence>
<dbReference type="Gene3D" id="1.10.10.10">
    <property type="entry name" value="Winged helix-like DNA-binding domain superfamily/Winged helix DNA-binding domain"/>
    <property type="match status" value="1"/>
</dbReference>
<evidence type="ECO:0000313" key="6">
    <source>
        <dbReference type="Proteomes" id="UP000249135"/>
    </source>
</evidence>
<dbReference type="PANTHER" id="PTHR43537:SF5">
    <property type="entry name" value="UXU OPERON TRANSCRIPTIONAL REGULATOR"/>
    <property type="match status" value="1"/>
</dbReference>
<dbReference type="InterPro" id="IPR008920">
    <property type="entry name" value="TF_FadR/GntR_C"/>
</dbReference>
<accession>A0A2W5QMW1</accession>
<keyword evidence="2" id="KW-0238">DNA-binding</keyword>
<reference evidence="5 6" key="1">
    <citation type="submission" date="2017-08" db="EMBL/GenBank/DDBJ databases">
        <title>Infants hospitalized years apart are colonized by the same room-sourced microbial strains.</title>
        <authorList>
            <person name="Brooks B."/>
            <person name="Olm M.R."/>
            <person name="Firek B.A."/>
            <person name="Baker R."/>
            <person name="Thomas B.C."/>
            <person name="Morowitz M.J."/>
            <person name="Banfield J.F."/>
        </authorList>
    </citation>
    <scope>NUCLEOTIDE SEQUENCE [LARGE SCALE GENOMIC DNA]</scope>
    <source>
        <strain evidence="5">S2_005_003_R2_41</strain>
    </source>
</reference>
<dbReference type="InterPro" id="IPR036388">
    <property type="entry name" value="WH-like_DNA-bd_sf"/>
</dbReference>
<evidence type="ECO:0000256" key="3">
    <source>
        <dbReference type="ARBA" id="ARBA00023163"/>
    </source>
</evidence>
<dbReference type="Pfam" id="PF07729">
    <property type="entry name" value="FCD"/>
    <property type="match status" value="1"/>
</dbReference>
<dbReference type="GO" id="GO:0003700">
    <property type="term" value="F:DNA-binding transcription factor activity"/>
    <property type="evidence" value="ECO:0007669"/>
    <property type="project" value="InterPro"/>
</dbReference>
<name>A0A2W5QMW1_VARPD</name>
<dbReference type="SMART" id="SM00895">
    <property type="entry name" value="FCD"/>
    <property type="match status" value="1"/>
</dbReference>
<dbReference type="Gene3D" id="1.20.120.530">
    <property type="entry name" value="GntR ligand-binding domain-like"/>
    <property type="match status" value="1"/>
</dbReference>
<comment type="caution">
    <text evidence="5">The sequence shown here is derived from an EMBL/GenBank/DDBJ whole genome shotgun (WGS) entry which is preliminary data.</text>
</comment>
<keyword evidence="1" id="KW-0805">Transcription regulation</keyword>
<dbReference type="GO" id="GO:0003677">
    <property type="term" value="F:DNA binding"/>
    <property type="evidence" value="ECO:0007669"/>
    <property type="project" value="UniProtKB-KW"/>
</dbReference>
<evidence type="ECO:0000256" key="2">
    <source>
        <dbReference type="ARBA" id="ARBA00023125"/>
    </source>
</evidence>
<proteinExistence type="predicted"/>
<dbReference type="Pfam" id="PF00392">
    <property type="entry name" value="GntR"/>
    <property type="match status" value="1"/>
</dbReference>
<evidence type="ECO:0000313" key="5">
    <source>
        <dbReference type="EMBL" id="PZQ78314.1"/>
    </source>
</evidence>
<dbReference type="InterPro" id="IPR036390">
    <property type="entry name" value="WH_DNA-bd_sf"/>
</dbReference>
<organism evidence="5 6">
    <name type="scientific">Variovorax paradoxus</name>
    <dbReference type="NCBI Taxonomy" id="34073"/>
    <lineage>
        <taxon>Bacteria</taxon>
        <taxon>Pseudomonadati</taxon>
        <taxon>Pseudomonadota</taxon>
        <taxon>Betaproteobacteria</taxon>
        <taxon>Burkholderiales</taxon>
        <taxon>Comamonadaceae</taxon>
        <taxon>Variovorax</taxon>
    </lineage>
</organism>
<dbReference type="InterPro" id="IPR000524">
    <property type="entry name" value="Tscrpt_reg_HTH_GntR"/>
</dbReference>
<dbReference type="PRINTS" id="PR00035">
    <property type="entry name" value="HTHGNTR"/>
</dbReference>
<dbReference type="SMART" id="SM00345">
    <property type="entry name" value="HTH_GNTR"/>
    <property type="match status" value="1"/>
</dbReference>
<gene>
    <name evidence="5" type="ORF">DI563_00505</name>
</gene>
<dbReference type="PANTHER" id="PTHR43537">
    <property type="entry name" value="TRANSCRIPTIONAL REGULATOR, GNTR FAMILY"/>
    <property type="match status" value="1"/>
</dbReference>
<keyword evidence="3" id="KW-0804">Transcription</keyword>
<dbReference type="InterPro" id="IPR011711">
    <property type="entry name" value="GntR_C"/>
</dbReference>
<dbReference type="SUPFAM" id="SSF48008">
    <property type="entry name" value="GntR ligand-binding domain-like"/>
    <property type="match status" value="1"/>
</dbReference>
<sequence length="260" mass="29250">MPFQYFQQLYSEFEAVRGSQRDLPSGRLSDPVAYVIRKAILSGVLKPGSSIPERVLAQELNVSRTPVREALFVLQGEGLVHLRHNRSALVAYFSQDDLRRVYSLRGLLEGFSAECAASNPDRTQVSKVEHSLRRYLKLAEQSSPIEQAQADFEFHESILDAAGSQLLYTITRQVLAVTITHRSRYAYTPEQLREAQTQHESIYSAINKGDYALAKWLMMQHVDKSSTLASMHLSDADPLASDVSISTTRARKPRVQLEPS</sequence>
<dbReference type="SUPFAM" id="SSF46785">
    <property type="entry name" value="Winged helix' DNA-binding domain"/>
    <property type="match status" value="1"/>
</dbReference>
<evidence type="ECO:0000259" key="4">
    <source>
        <dbReference type="PROSITE" id="PS50949"/>
    </source>
</evidence>
<feature type="domain" description="HTH gntR-type" evidence="4">
    <location>
        <begin position="26"/>
        <end position="93"/>
    </location>
</feature>
<dbReference type="Proteomes" id="UP000249135">
    <property type="component" value="Unassembled WGS sequence"/>
</dbReference>
<protein>
    <submittedName>
        <fullName evidence="5">GntR family transcriptional regulator</fullName>
    </submittedName>
</protein>
<dbReference type="PROSITE" id="PS50949">
    <property type="entry name" value="HTH_GNTR"/>
    <property type="match status" value="1"/>
</dbReference>
<dbReference type="AlphaFoldDB" id="A0A2W5QMW1"/>
<dbReference type="CDD" id="cd07377">
    <property type="entry name" value="WHTH_GntR"/>
    <property type="match status" value="1"/>
</dbReference>
<dbReference type="EMBL" id="QFPP01000002">
    <property type="protein sequence ID" value="PZQ78314.1"/>
    <property type="molecule type" value="Genomic_DNA"/>
</dbReference>